<dbReference type="FunFam" id="3.30.70.270:FF:000001">
    <property type="entry name" value="Diguanylate cyclase domain protein"/>
    <property type="match status" value="1"/>
</dbReference>
<organism evidence="6 7">
    <name type="scientific">Pseudoalteromonas citrea</name>
    <dbReference type="NCBI Taxonomy" id="43655"/>
    <lineage>
        <taxon>Bacteria</taxon>
        <taxon>Pseudomonadati</taxon>
        <taxon>Pseudomonadota</taxon>
        <taxon>Gammaproteobacteria</taxon>
        <taxon>Alteromonadales</taxon>
        <taxon>Pseudoalteromonadaceae</taxon>
        <taxon>Pseudoalteromonas</taxon>
    </lineage>
</organism>
<dbReference type="CDD" id="cd01949">
    <property type="entry name" value="GGDEF"/>
    <property type="match status" value="1"/>
</dbReference>
<dbReference type="GO" id="GO:0005886">
    <property type="term" value="C:plasma membrane"/>
    <property type="evidence" value="ECO:0007669"/>
    <property type="project" value="TreeGrafter"/>
</dbReference>
<evidence type="ECO:0000259" key="5">
    <source>
        <dbReference type="PROSITE" id="PS50887"/>
    </source>
</evidence>
<dbReference type="PROSITE" id="PS50887">
    <property type="entry name" value="GGDEF"/>
    <property type="match status" value="1"/>
</dbReference>
<dbReference type="InterPro" id="IPR043128">
    <property type="entry name" value="Rev_trsase/Diguanyl_cyclase"/>
</dbReference>
<accession>A0AAD4AK26</accession>
<feature type="transmembrane region" description="Helical" evidence="4">
    <location>
        <begin position="38"/>
        <end position="56"/>
    </location>
</feature>
<keyword evidence="4" id="KW-1133">Transmembrane helix</keyword>
<evidence type="ECO:0000256" key="3">
    <source>
        <dbReference type="ARBA" id="ARBA00034247"/>
    </source>
</evidence>
<keyword evidence="4" id="KW-0812">Transmembrane</keyword>
<feature type="transmembrane region" description="Helical" evidence="4">
    <location>
        <begin position="191"/>
        <end position="211"/>
    </location>
</feature>
<dbReference type="GO" id="GO:0052621">
    <property type="term" value="F:diguanylate cyclase activity"/>
    <property type="evidence" value="ECO:0007669"/>
    <property type="project" value="UniProtKB-EC"/>
</dbReference>
<comment type="caution">
    <text evidence="6">The sequence shown here is derived from an EMBL/GenBank/DDBJ whole genome shotgun (WGS) entry which is preliminary data.</text>
</comment>
<dbReference type="NCBIfam" id="TIGR00254">
    <property type="entry name" value="GGDEF"/>
    <property type="match status" value="1"/>
</dbReference>
<dbReference type="InterPro" id="IPR050469">
    <property type="entry name" value="Diguanylate_Cyclase"/>
</dbReference>
<dbReference type="Proteomes" id="UP000016487">
    <property type="component" value="Unassembled WGS sequence"/>
</dbReference>
<dbReference type="Pfam" id="PF00990">
    <property type="entry name" value="GGDEF"/>
    <property type="match status" value="1"/>
</dbReference>
<protein>
    <recommendedName>
        <fullName evidence="2">diguanylate cyclase</fullName>
        <ecNumber evidence="2">2.7.7.65</ecNumber>
    </recommendedName>
</protein>
<reference evidence="6" key="1">
    <citation type="journal article" date="2012" name="J. Bacteriol.">
        <title>Genome sequences of type strains of seven species of the marine bacterium Pseudoalteromonas.</title>
        <authorList>
            <person name="Xie B.B."/>
            <person name="Shu Y.L."/>
            <person name="Qin Q.L."/>
            <person name="Rong J.C."/>
            <person name="Zhang X.Y."/>
            <person name="Chen X.L."/>
            <person name="Shi M."/>
            <person name="He H.L."/>
            <person name="Zhou B.C."/>
            <person name="Zhang Y.Z."/>
        </authorList>
    </citation>
    <scope>NUCLEOTIDE SEQUENCE</scope>
    <source>
        <strain evidence="6">DSM 8771</strain>
    </source>
</reference>
<feature type="transmembrane region" description="Helical" evidence="4">
    <location>
        <begin position="6"/>
        <end position="26"/>
    </location>
</feature>
<feature type="transmembrane region" description="Helical" evidence="4">
    <location>
        <begin position="98"/>
        <end position="116"/>
    </location>
</feature>
<reference evidence="6" key="2">
    <citation type="submission" date="2015-03" db="EMBL/GenBank/DDBJ databases">
        <title>Genome sequence of Pseudoalteromonas citrea.</title>
        <authorList>
            <person name="Xie B.-B."/>
            <person name="Rong J.-C."/>
            <person name="Qin Q.-L."/>
            <person name="Zhang Y.-Z."/>
        </authorList>
    </citation>
    <scope>NUCLEOTIDE SEQUENCE</scope>
    <source>
        <strain evidence="6">DSM 8771</strain>
    </source>
</reference>
<dbReference type="InterPro" id="IPR000160">
    <property type="entry name" value="GGDEF_dom"/>
</dbReference>
<evidence type="ECO:0000256" key="4">
    <source>
        <dbReference type="SAM" id="Phobius"/>
    </source>
</evidence>
<evidence type="ECO:0000256" key="1">
    <source>
        <dbReference type="ARBA" id="ARBA00001946"/>
    </source>
</evidence>
<feature type="transmembrane region" description="Helical" evidence="4">
    <location>
        <begin position="152"/>
        <end position="171"/>
    </location>
</feature>
<dbReference type="AlphaFoldDB" id="A0AAD4AK26"/>
<evidence type="ECO:0000256" key="2">
    <source>
        <dbReference type="ARBA" id="ARBA00012528"/>
    </source>
</evidence>
<comment type="catalytic activity">
    <reaction evidence="3">
        <text>2 GTP = 3',3'-c-di-GMP + 2 diphosphate</text>
        <dbReference type="Rhea" id="RHEA:24898"/>
        <dbReference type="ChEBI" id="CHEBI:33019"/>
        <dbReference type="ChEBI" id="CHEBI:37565"/>
        <dbReference type="ChEBI" id="CHEBI:58805"/>
        <dbReference type="EC" id="2.7.7.65"/>
    </reaction>
</comment>
<dbReference type="Gene3D" id="3.30.70.270">
    <property type="match status" value="1"/>
</dbReference>
<dbReference type="GO" id="GO:0043709">
    <property type="term" value="P:cell adhesion involved in single-species biofilm formation"/>
    <property type="evidence" value="ECO:0007669"/>
    <property type="project" value="TreeGrafter"/>
</dbReference>
<feature type="transmembrane region" description="Helical" evidence="4">
    <location>
        <begin position="122"/>
        <end position="140"/>
    </location>
</feature>
<comment type="cofactor">
    <cofactor evidence="1">
        <name>Mg(2+)</name>
        <dbReference type="ChEBI" id="CHEBI:18420"/>
    </cofactor>
</comment>
<evidence type="ECO:0000313" key="6">
    <source>
        <dbReference type="EMBL" id="KAF7772340.1"/>
    </source>
</evidence>
<dbReference type="SMART" id="SM00267">
    <property type="entry name" value="GGDEF"/>
    <property type="match status" value="1"/>
</dbReference>
<dbReference type="PANTHER" id="PTHR45138:SF9">
    <property type="entry name" value="DIGUANYLATE CYCLASE DGCM-RELATED"/>
    <property type="match status" value="1"/>
</dbReference>
<proteinExistence type="predicted"/>
<dbReference type="EMBL" id="AHBZ03000015">
    <property type="protein sequence ID" value="KAF7772340.1"/>
    <property type="molecule type" value="Genomic_DNA"/>
</dbReference>
<dbReference type="EC" id="2.7.7.65" evidence="2"/>
<dbReference type="SUPFAM" id="SSF55073">
    <property type="entry name" value="Nucleotide cyclase"/>
    <property type="match status" value="1"/>
</dbReference>
<feature type="domain" description="GGDEF" evidence="5">
    <location>
        <begin position="254"/>
        <end position="388"/>
    </location>
</feature>
<feature type="transmembrane region" description="Helical" evidence="4">
    <location>
        <begin position="68"/>
        <end position="86"/>
    </location>
</feature>
<dbReference type="InterPro" id="IPR029787">
    <property type="entry name" value="Nucleotide_cyclase"/>
</dbReference>
<dbReference type="PANTHER" id="PTHR45138">
    <property type="entry name" value="REGULATORY COMPONENTS OF SENSORY TRANSDUCTION SYSTEM"/>
    <property type="match status" value="1"/>
</dbReference>
<evidence type="ECO:0000313" key="7">
    <source>
        <dbReference type="Proteomes" id="UP000016487"/>
    </source>
</evidence>
<keyword evidence="4" id="KW-0472">Membrane</keyword>
<sequence>MVFHDITLMFALTLAALIGAVMIAAIGKMSESALGARMWALGYSCLAIAYAINVFVSSEWNPVRGFTYNTMLIAGHTWLLAGTWQFMNKPLPTRTISLLFISIFVSTLIFTFLIPIRDVRLVTIGVWLIIVRTSFAYCLWQYANNNRYERTISRVAACLVLIEVLATIIYTTNGALGELPLIGKQSGTVAVITWLGALIGIMVGAPILMLLSTSRFIAELDKAAHHDPLTGLYNRRGFFYVIRPLLTIGARQHNNIHVLMIDIDNFKQLNDAHGHLIGDHVLEVAGKVLSTTVRESDAVARWGGEEFCVLTYAMHTDHTIELAERIRKLFTEKCSLLPELHHEKVTFSIGISINCKYGEPFDDIQTRADKALYTAKETGRNKTMLYSE</sequence>
<name>A0AAD4AK26_9GAMM</name>
<gene>
    <name evidence="6" type="ORF">PCIT_a2397</name>
</gene>
<dbReference type="GO" id="GO:1902201">
    <property type="term" value="P:negative regulation of bacterial-type flagellum-dependent cell motility"/>
    <property type="evidence" value="ECO:0007669"/>
    <property type="project" value="TreeGrafter"/>
</dbReference>